<dbReference type="Proteomes" id="UP001412067">
    <property type="component" value="Unassembled WGS sequence"/>
</dbReference>
<organism evidence="1 2">
    <name type="scientific">Platanthera guangdongensis</name>
    <dbReference type="NCBI Taxonomy" id="2320717"/>
    <lineage>
        <taxon>Eukaryota</taxon>
        <taxon>Viridiplantae</taxon>
        <taxon>Streptophyta</taxon>
        <taxon>Embryophyta</taxon>
        <taxon>Tracheophyta</taxon>
        <taxon>Spermatophyta</taxon>
        <taxon>Magnoliopsida</taxon>
        <taxon>Liliopsida</taxon>
        <taxon>Asparagales</taxon>
        <taxon>Orchidaceae</taxon>
        <taxon>Orchidoideae</taxon>
        <taxon>Orchideae</taxon>
        <taxon>Orchidinae</taxon>
        <taxon>Platanthera</taxon>
    </lineage>
</organism>
<gene>
    <name evidence="1" type="ORF">KSP40_PGU009422</name>
</gene>
<evidence type="ECO:0000313" key="1">
    <source>
        <dbReference type="EMBL" id="KAK8965872.1"/>
    </source>
</evidence>
<comment type="caution">
    <text evidence="1">The sequence shown here is derived from an EMBL/GenBank/DDBJ whole genome shotgun (WGS) entry which is preliminary data.</text>
</comment>
<sequence length="109" mass="12274">MELHRIFFSSSLVQNAAGDRFLEDCSTRAEETMGSDSKHVTSVLFCGFDFPASHKYTLEYLKSHPNIKTGYTILTHSLVEEDLISILKLYAHVEMAYGFRASLLSVNHG</sequence>
<dbReference type="EMBL" id="JBBWWR010000005">
    <property type="protein sequence ID" value="KAK8965872.1"/>
    <property type="molecule type" value="Genomic_DNA"/>
</dbReference>
<keyword evidence="2" id="KW-1185">Reference proteome</keyword>
<accession>A0ABR2MPP9</accession>
<name>A0ABR2MPP9_9ASPA</name>
<protein>
    <submittedName>
        <fullName evidence="1">Uncharacterized protein</fullName>
    </submittedName>
</protein>
<reference evidence="1 2" key="1">
    <citation type="journal article" date="2022" name="Nat. Plants">
        <title>Genomes of leafy and leafless Platanthera orchids illuminate the evolution of mycoheterotrophy.</title>
        <authorList>
            <person name="Li M.H."/>
            <person name="Liu K.W."/>
            <person name="Li Z."/>
            <person name="Lu H.C."/>
            <person name="Ye Q.L."/>
            <person name="Zhang D."/>
            <person name="Wang J.Y."/>
            <person name="Li Y.F."/>
            <person name="Zhong Z.M."/>
            <person name="Liu X."/>
            <person name="Yu X."/>
            <person name="Liu D.K."/>
            <person name="Tu X.D."/>
            <person name="Liu B."/>
            <person name="Hao Y."/>
            <person name="Liao X.Y."/>
            <person name="Jiang Y.T."/>
            <person name="Sun W.H."/>
            <person name="Chen J."/>
            <person name="Chen Y.Q."/>
            <person name="Ai Y."/>
            <person name="Zhai J.W."/>
            <person name="Wu S.S."/>
            <person name="Zhou Z."/>
            <person name="Hsiao Y.Y."/>
            <person name="Wu W.L."/>
            <person name="Chen Y.Y."/>
            <person name="Lin Y.F."/>
            <person name="Hsu J.L."/>
            <person name="Li C.Y."/>
            <person name="Wang Z.W."/>
            <person name="Zhao X."/>
            <person name="Zhong W.Y."/>
            <person name="Ma X.K."/>
            <person name="Ma L."/>
            <person name="Huang J."/>
            <person name="Chen G.Z."/>
            <person name="Huang M.Z."/>
            <person name="Huang L."/>
            <person name="Peng D.H."/>
            <person name="Luo Y.B."/>
            <person name="Zou S.Q."/>
            <person name="Chen S.P."/>
            <person name="Lan S."/>
            <person name="Tsai W.C."/>
            <person name="Van de Peer Y."/>
            <person name="Liu Z.J."/>
        </authorList>
    </citation>
    <scope>NUCLEOTIDE SEQUENCE [LARGE SCALE GENOMIC DNA]</scope>
    <source>
        <strain evidence="1">Lor288</strain>
    </source>
</reference>
<proteinExistence type="predicted"/>
<evidence type="ECO:0000313" key="2">
    <source>
        <dbReference type="Proteomes" id="UP001412067"/>
    </source>
</evidence>